<keyword evidence="2" id="KW-1185">Reference proteome</keyword>
<organism evidence="1 2">
    <name type="scientific">Krasilnikovia cinnamomea</name>
    <dbReference type="NCBI Taxonomy" id="349313"/>
    <lineage>
        <taxon>Bacteria</taxon>
        <taxon>Bacillati</taxon>
        <taxon>Actinomycetota</taxon>
        <taxon>Actinomycetes</taxon>
        <taxon>Micromonosporales</taxon>
        <taxon>Micromonosporaceae</taxon>
        <taxon>Krasilnikovia</taxon>
    </lineage>
</organism>
<evidence type="ECO:0000313" key="1">
    <source>
        <dbReference type="EMBL" id="RZU51873.1"/>
    </source>
</evidence>
<sequence>MSDRAATVADAGQRRRAAPGSVTVVVDIDAAIGYVVAHGDPVERARLSFLRTGAVPGEEVVERITAGQTPEGGWPATGDGPLPSVDATCFRLGELDDLGGLRTPAAERALAWLVGVQHPDGTWQEDEALAAEAPAWAAPGDPEATLYQTSVAGFWLTVAAVEAYPRDQWPARYASALRAAAAYVVAHVRPDGTWPSFLAAGWHGAVLLHEQQHFYESARMQLVLAERLDGMAPADLASMAAAVRRVNLGDDWLLRAAYKRLGETQRTDGGWDSAEGPIFDVNTTLTALRAVLPRVGAAAL</sequence>
<name>A0A4Q7ZN46_9ACTN</name>
<comment type="caution">
    <text evidence="1">The sequence shown here is derived from an EMBL/GenBank/DDBJ whole genome shotgun (WGS) entry which is preliminary data.</text>
</comment>
<proteinExistence type="predicted"/>
<evidence type="ECO:0000313" key="2">
    <source>
        <dbReference type="Proteomes" id="UP000292564"/>
    </source>
</evidence>
<dbReference type="SUPFAM" id="SSF48239">
    <property type="entry name" value="Terpenoid cyclases/Protein prenyltransferases"/>
    <property type="match status" value="1"/>
</dbReference>
<dbReference type="AlphaFoldDB" id="A0A4Q7ZN46"/>
<protein>
    <recommendedName>
        <fullName evidence="3">Prenyltransferase/squalene oxidase-like repeat protein</fullName>
    </recommendedName>
</protein>
<gene>
    <name evidence="1" type="ORF">EV385_3709</name>
</gene>
<reference evidence="1 2" key="1">
    <citation type="submission" date="2019-02" db="EMBL/GenBank/DDBJ databases">
        <title>Sequencing the genomes of 1000 actinobacteria strains.</title>
        <authorList>
            <person name="Klenk H.-P."/>
        </authorList>
    </citation>
    <scope>NUCLEOTIDE SEQUENCE [LARGE SCALE GENOMIC DNA]</scope>
    <source>
        <strain evidence="1 2">DSM 45162</strain>
    </source>
</reference>
<dbReference type="Gene3D" id="1.50.10.20">
    <property type="match status" value="1"/>
</dbReference>
<dbReference type="EMBL" id="SHKY01000001">
    <property type="protein sequence ID" value="RZU51873.1"/>
    <property type="molecule type" value="Genomic_DNA"/>
</dbReference>
<accession>A0A4Q7ZN46</accession>
<dbReference type="InterPro" id="IPR008930">
    <property type="entry name" value="Terpenoid_cyclase/PrenylTrfase"/>
</dbReference>
<dbReference type="Proteomes" id="UP000292564">
    <property type="component" value="Unassembled WGS sequence"/>
</dbReference>
<evidence type="ECO:0008006" key="3">
    <source>
        <dbReference type="Google" id="ProtNLM"/>
    </source>
</evidence>